<dbReference type="PANTHER" id="PTHR10655">
    <property type="entry name" value="LYSOPHOSPHOLIPASE-RELATED"/>
    <property type="match status" value="1"/>
</dbReference>
<organism evidence="5">
    <name type="scientific">Cryptosporidium hominis</name>
    <dbReference type="NCBI Taxonomy" id="237895"/>
    <lineage>
        <taxon>Eukaryota</taxon>
        <taxon>Sar</taxon>
        <taxon>Alveolata</taxon>
        <taxon>Apicomplexa</taxon>
        <taxon>Conoidasida</taxon>
        <taxon>Coccidia</taxon>
        <taxon>Eucoccidiorida</taxon>
        <taxon>Eimeriorina</taxon>
        <taxon>Cryptosporidiidae</taxon>
        <taxon>Cryptosporidium</taxon>
    </lineage>
</organism>
<evidence type="ECO:0000256" key="1">
    <source>
        <dbReference type="ARBA" id="ARBA00006499"/>
    </source>
</evidence>
<evidence type="ECO:0000313" key="5">
    <source>
        <dbReference type="EMBL" id="CUV06023.1"/>
    </source>
</evidence>
<dbReference type="VEuPathDB" id="CryptoDB:GY17_00002913"/>
<dbReference type="InterPro" id="IPR050565">
    <property type="entry name" value="LYPA1-2/EST-like"/>
</dbReference>
<keyword evidence="7" id="KW-1185">Reference proteome</keyword>
<dbReference type="OrthoDB" id="2418081at2759"/>
<dbReference type="InterPro" id="IPR003140">
    <property type="entry name" value="PLipase/COase/thioEstase"/>
</dbReference>
<evidence type="ECO:0000256" key="3">
    <source>
        <dbReference type="SAM" id="SignalP"/>
    </source>
</evidence>
<evidence type="ECO:0000313" key="7">
    <source>
        <dbReference type="Proteomes" id="UP001429100"/>
    </source>
</evidence>
<evidence type="ECO:0000313" key="6">
    <source>
        <dbReference type="EMBL" id="PPS94139.1"/>
    </source>
</evidence>
<sequence>MKLITFLFIIIIKVVYSKNSAIYIEKNDTHNIPSLTYYSPLIFFSKDQNSLIHVERTLKRLKSINKNLKEKAKSEALNYEDPYLNPERFTKSKIWRFFNYFRLKRKKKKQPRHPGKIAKAFSFEEYLILNYHQNLNYTNQTDITTLKANETYYYGVNQTIQDNETTEFNRCTSSKCHSLDNFDLYSNSVTPGDYSSILEIFRPRRPKNIIISLLGVSSDQIYLEAFKYTYYPFISQMKMYGNQFRKDTGIIFVHPFLRKFKPVGSIKWVYRYAWADFAFGIRLKQVNLKQWMYSVESVIMLINYLIEVEKYDPKRIFIYGYSQGAALGLSVTLRTKYVLGGLVSTASFLAERAMKKLISMDPLITNEGLKTPILLTYCNPDFVFPFRSAKKDIKYLLNNFKANIKNTLMLGEGHSCLTKYSMVYIDWIYSVLSNYKDSNYKPKEFSYKLLDINNDFQEFYNFGSIEEKKSNTQ</sequence>
<keyword evidence="2" id="KW-0175">Coiled coil</keyword>
<dbReference type="GO" id="GO:0052689">
    <property type="term" value="F:carboxylic ester hydrolase activity"/>
    <property type="evidence" value="ECO:0007669"/>
    <property type="project" value="TreeGrafter"/>
</dbReference>
<reference evidence="5" key="2">
    <citation type="submission" date="2015-08" db="EMBL/GenBank/DDBJ databases">
        <authorList>
            <person name="Babu N.S."/>
            <person name="Beckwith C.J."/>
            <person name="Beseler K.G."/>
            <person name="Brison A."/>
            <person name="Carone J.V."/>
            <person name="Caskin T.P."/>
            <person name="Diamond M."/>
            <person name="Durham M.E."/>
            <person name="Foxe J.M."/>
            <person name="Go M."/>
            <person name="Henderson B.A."/>
            <person name="Jones I.B."/>
            <person name="McGettigan J.A."/>
            <person name="Micheletti S.J."/>
            <person name="Nasrallah M.E."/>
            <person name="Ortiz D."/>
            <person name="Piller C.R."/>
            <person name="Privatt S.R."/>
            <person name="Schneider S.L."/>
            <person name="Sharp S."/>
            <person name="Smith T.C."/>
            <person name="Stanton J.D."/>
            <person name="Ullery H.E."/>
            <person name="Wilson R.J."/>
            <person name="Serrano M.G."/>
            <person name="Buck G."/>
            <person name="Lee V."/>
            <person name="Wang Y."/>
            <person name="Carvalho R."/>
            <person name="Voegtly L."/>
            <person name="Shi R."/>
            <person name="Duckworth R."/>
            <person name="Johnson A."/>
            <person name="Loviza R."/>
            <person name="Walstead R."/>
            <person name="Shah Z."/>
            <person name="Kiflezghi M."/>
            <person name="Wade K."/>
            <person name="Ball S.L."/>
            <person name="Bradley K.W."/>
            <person name="Asai D.J."/>
            <person name="Bowman C.A."/>
            <person name="Russell D.A."/>
            <person name="Pope W.H."/>
            <person name="Jacobs-Sera D."/>
            <person name="Hendrix R.W."/>
            <person name="Hatfull G.F."/>
        </authorList>
    </citation>
    <scope>NUCLEOTIDE SEQUENCE [LARGE SCALE GENOMIC DNA]</scope>
</reference>
<evidence type="ECO:0000259" key="4">
    <source>
        <dbReference type="Pfam" id="PF02230"/>
    </source>
</evidence>
<accession>A0A0S4TGP7</accession>
<evidence type="ECO:0000256" key="2">
    <source>
        <dbReference type="SAM" id="Coils"/>
    </source>
</evidence>
<dbReference type="Proteomes" id="UP000199752">
    <property type="component" value="Chromosome 5"/>
</dbReference>
<name>A0A0S4TGP7_CRYHO</name>
<dbReference type="VEuPathDB" id="CryptoDB:CHUDEA5_320"/>
<dbReference type="VEuPathDB" id="CryptoDB:ChTU502y2012_385g0420"/>
<feature type="signal peptide" evidence="3">
    <location>
        <begin position="1"/>
        <end position="17"/>
    </location>
</feature>
<reference evidence="6 7" key="1">
    <citation type="submission" date="2014-11" db="EMBL/GenBank/DDBJ databases">
        <title>Comparative genomic analysis of Cryptosporidium hominis reveals occurrence of genetic recombination in virulent subtypes.</title>
        <authorList>
            <person name="Guo Y."/>
            <person name="Tang K."/>
            <person name="Frace M."/>
            <person name="Li N."/>
            <person name="Roellig D.M."/>
            <person name="Sammons S."/>
            <person name="Knipe K."/>
            <person name="Rowe L."/>
            <person name="Feng Y."/>
            <person name="Xiao L."/>
        </authorList>
    </citation>
    <scope>NUCLEOTIDE SEQUENCE [LARGE SCALE GENOMIC DNA]</scope>
    <source>
        <strain evidence="6">30976</strain>
    </source>
</reference>
<dbReference type="Gene3D" id="3.40.50.1820">
    <property type="entry name" value="alpha/beta hydrolase"/>
    <property type="match status" value="1"/>
</dbReference>
<dbReference type="Pfam" id="PF02230">
    <property type="entry name" value="Abhydrolase_2"/>
    <property type="match status" value="1"/>
</dbReference>
<proteinExistence type="inferred from homology"/>
<keyword evidence="3" id="KW-0732">Signal</keyword>
<dbReference type="GO" id="GO:0005737">
    <property type="term" value="C:cytoplasm"/>
    <property type="evidence" value="ECO:0007669"/>
    <property type="project" value="TreeGrafter"/>
</dbReference>
<dbReference type="Proteomes" id="UP001429100">
    <property type="component" value="Unassembled WGS sequence"/>
</dbReference>
<dbReference type="AlphaFoldDB" id="A0A0S4TGP7"/>
<feature type="chain" id="PRO_5006627685" evidence="3">
    <location>
        <begin position="18"/>
        <end position="473"/>
    </location>
</feature>
<protein>
    <submittedName>
        <fullName evidence="6">Phospholipase/carboxylesterase/thioesterase</fullName>
    </submittedName>
</protein>
<feature type="domain" description="Phospholipase/carboxylesterase/thioesterase" evidence="4">
    <location>
        <begin position="289"/>
        <end position="420"/>
    </location>
</feature>
<feature type="coiled-coil region" evidence="2">
    <location>
        <begin position="51"/>
        <end position="78"/>
    </location>
</feature>
<dbReference type="EMBL" id="LN877951">
    <property type="protein sequence ID" value="CUV06023.1"/>
    <property type="molecule type" value="Genomic_DNA"/>
</dbReference>
<gene>
    <name evidence="5" type="ORF">CHUDEA5_320</name>
    <name evidence="6" type="ORF">GY17_00002913</name>
</gene>
<dbReference type="SUPFAM" id="SSF53474">
    <property type="entry name" value="alpha/beta-Hydrolases"/>
    <property type="match status" value="1"/>
</dbReference>
<dbReference type="EMBL" id="JTAI01000009">
    <property type="protein sequence ID" value="PPS94139.1"/>
    <property type="molecule type" value="Genomic_DNA"/>
</dbReference>
<dbReference type="PANTHER" id="PTHR10655:SF67">
    <property type="entry name" value="PHOSPHOLIPASE_CARBOXYLESTERASE SUPERFAMILY (AFU_ORTHOLOGUE AFUA_5G09340)"/>
    <property type="match status" value="1"/>
</dbReference>
<reference evidence="6 7" key="3">
    <citation type="submission" date="2017-10" db="EMBL/GenBank/DDBJ databases">
        <title>Consistent, comparative and evidence-based genome annotation and re-annotation for the closely-related species, Cryptosporidium parvum, C. hominis and C. tyzzeri.</title>
        <authorList>
            <person name="Baptista R.P."/>
            <person name="Li Y."/>
            <person name="Sateriale A."/>
            <person name="Striepen B."/>
            <person name="Kissinger J.C."/>
        </authorList>
    </citation>
    <scope>NUCLEOTIDE SEQUENCE [LARGE SCALE GENOMIC DNA]</scope>
    <source>
        <strain evidence="6">30976</strain>
    </source>
</reference>
<dbReference type="GO" id="GO:0008474">
    <property type="term" value="F:palmitoyl-(protein) hydrolase activity"/>
    <property type="evidence" value="ECO:0007669"/>
    <property type="project" value="TreeGrafter"/>
</dbReference>
<dbReference type="InterPro" id="IPR029058">
    <property type="entry name" value="AB_hydrolase_fold"/>
</dbReference>
<comment type="similarity">
    <text evidence="1">Belongs to the AB hydrolase superfamily. AB hydrolase 2 family.</text>
</comment>